<comment type="caution">
    <text evidence="2">The sequence shown here is derived from an EMBL/GenBank/DDBJ whole genome shotgun (WGS) entry which is preliminary data.</text>
</comment>
<reference evidence="2" key="1">
    <citation type="journal article" date="2020" name="mSystems">
        <title>Genome- and Community-Level Interaction Insights into Carbon Utilization and Element Cycling Functions of Hydrothermarchaeota in Hydrothermal Sediment.</title>
        <authorList>
            <person name="Zhou Z."/>
            <person name="Liu Y."/>
            <person name="Xu W."/>
            <person name="Pan J."/>
            <person name="Luo Z.H."/>
            <person name="Li M."/>
        </authorList>
    </citation>
    <scope>NUCLEOTIDE SEQUENCE [LARGE SCALE GENOMIC DNA]</scope>
    <source>
        <strain evidence="2">SpSt-70</strain>
    </source>
</reference>
<dbReference type="Pfam" id="PF00534">
    <property type="entry name" value="Glycos_transf_1"/>
    <property type="match status" value="1"/>
</dbReference>
<proteinExistence type="predicted"/>
<dbReference type="EMBL" id="DTDV01000007">
    <property type="protein sequence ID" value="HGK23434.1"/>
    <property type="molecule type" value="Genomic_DNA"/>
</dbReference>
<name>A0A7V4DWQ6_DICTH</name>
<dbReference type="InterPro" id="IPR001296">
    <property type="entry name" value="Glyco_trans_1"/>
</dbReference>
<protein>
    <submittedName>
        <fullName evidence="2">Glycosyltransferase</fullName>
    </submittedName>
</protein>
<dbReference type="PANTHER" id="PTHR12526:SF572">
    <property type="entry name" value="BLL5144 PROTEIN"/>
    <property type="match status" value="1"/>
</dbReference>
<dbReference type="SUPFAM" id="SSF53756">
    <property type="entry name" value="UDP-Glycosyltransferase/glycogen phosphorylase"/>
    <property type="match status" value="1"/>
</dbReference>
<keyword evidence="2" id="KW-0808">Transferase</keyword>
<organism evidence="2">
    <name type="scientific">Dictyoglomus thermophilum</name>
    <dbReference type="NCBI Taxonomy" id="14"/>
    <lineage>
        <taxon>Bacteria</taxon>
        <taxon>Pseudomonadati</taxon>
        <taxon>Dictyoglomota</taxon>
        <taxon>Dictyoglomia</taxon>
        <taxon>Dictyoglomales</taxon>
        <taxon>Dictyoglomaceae</taxon>
        <taxon>Dictyoglomus</taxon>
    </lineage>
</organism>
<accession>A0A7V4DWQ6</accession>
<dbReference type="GO" id="GO:0016757">
    <property type="term" value="F:glycosyltransferase activity"/>
    <property type="evidence" value="ECO:0007669"/>
    <property type="project" value="InterPro"/>
</dbReference>
<gene>
    <name evidence="2" type="ORF">ENU78_03120</name>
</gene>
<dbReference type="Gene3D" id="3.40.50.2000">
    <property type="entry name" value="Glycogen Phosphorylase B"/>
    <property type="match status" value="2"/>
</dbReference>
<evidence type="ECO:0000259" key="1">
    <source>
        <dbReference type="Pfam" id="PF00534"/>
    </source>
</evidence>
<dbReference type="CDD" id="cd03822">
    <property type="entry name" value="GT4_mannosyltransferase-like"/>
    <property type="match status" value="1"/>
</dbReference>
<dbReference type="AlphaFoldDB" id="A0A7V4DWQ6"/>
<evidence type="ECO:0000313" key="2">
    <source>
        <dbReference type="EMBL" id="HGK23434.1"/>
    </source>
</evidence>
<dbReference type="PANTHER" id="PTHR12526">
    <property type="entry name" value="GLYCOSYLTRANSFERASE"/>
    <property type="match status" value="1"/>
</dbReference>
<sequence length="411" mass="47431">MRKQQIERINVAFLSTYPPRACGLATFTEDLVREIDKIAPLYNPFVNTSIIAISDDTYIYDNKVIKEIDQFNKKDYLDLSKYLNNSEIDLLVIQHEYGIFGGESGEYLLDLIYNLSIPFTTVLHTVLTNPSEKQRHILREIGKYSEKVVTMAKNTIDLLTNIYEIEENKIVHIPHGVPYVYYGDREELKKELGLEGKIVISTFGLIGPGKGLEYGIEAVAKLKDEFPNVVYLILGRTHPGIIRNEGESYREKLLKMVEGLGVKENVIFVNKYLTKEEILKYLQASDIYMTPYLNKEQAVSGTLSYALACGRVIVSTAYRYAEELLADGRGILVDFRDSDGIYMAIRDVLRDEERRKEMEKKAFEYGKGMWWNVVAERYIEMFYEVVLGKDEEVRGWKKWSFSTPELITYLD</sequence>
<feature type="domain" description="Glycosyl transferase family 1" evidence="1">
    <location>
        <begin position="184"/>
        <end position="363"/>
    </location>
</feature>